<evidence type="ECO:0000313" key="2">
    <source>
        <dbReference type="Proteomes" id="UP000076532"/>
    </source>
</evidence>
<accession>A0A166GGQ0</accession>
<sequence length="336" mass="38079">MPLGAFIICRKGPILVLYLSFVYGPLYAHAAAIDDHLVHGPERVRGWNTYREWCARSHLALFQAKDLIRPIDAQHHSKEAWPCRRVPHTLDVPNLPVDVSTWFRPRPAVLRFAGFLDQPDIEAGLDAWQTRQPGEGKINCMQGGRVWNSAKGRDGWLFSFERSHHSGSHTAGVLSNSVANLPNYFRYITTTVLAYGISPRPKDSRQDTQIPTSNVQDLGLCRPQAQASSFPEMQDHTRCFWASLFERLDKVLKSCSTTNHTGDELATIFCREFARNRSGQCVQERHHTVLNAMHVLRPPYHLDRAYFNFSLTPTLRQRLIPARGDSSILGKRAASN</sequence>
<dbReference type="EMBL" id="KV417578">
    <property type="protein sequence ID" value="KZP17817.1"/>
    <property type="molecule type" value="Genomic_DNA"/>
</dbReference>
<dbReference type="OrthoDB" id="3239894at2759"/>
<name>A0A166GGQ0_9AGAM</name>
<gene>
    <name evidence="1" type="ORF">FIBSPDRAFT_933763</name>
</gene>
<evidence type="ECO:0000313" key="1">
    <source>
        <dbReference type="EMBL" id="KZP17817.1"/>
    </source>
</evidence>
<proteinExistence type="predicted"/>
<reference evidence="1 2" key="1">
    <citation type="journal article" date="2016" name="Mol. Biol. Evol.">
        <title>Comparative Genomics of Early-Diverging Mushroom-Forming Fungi Provides Insights into the Origins of Lignocellulose Decay Capabilities.</title>
        <authorList>
            <person name="Nagy L.G."/>
            <person name="Riley R."/>
            <person name="Tritt A."/>
            <person name="Adam C."/>
            <person name="Daum C."/>
            <person name="Floudas D."/>
            <person name="Sun H."/>
            <person name="Yadav J.S."/>
            <person name="Pangilinan J."/>
            <person name="Larsson K.H."/>
            <person name="Matsuura K."/>
            <person name="Barry K."/>
            <person name="Labutti K."/>
            <person name="Kuo R."/>
            <person name="Ohm R.A."/>
            <person name="Bhattacharya S.S."/>
            <person name="Shirouzu T."/>
            <person name="Yoshinaga Y."/>
            <person name="Martin F.M."/>
            <person name="Grigoriev I.V."/>
            <person name="Hibbett D.S."/>
        </authorList>
    </citation>
    <scope>NUCLEOTIDE SEQUENCE [LARGE SCALE GENOMIC DNA]</scope>
    <source>
        <strain evidence="1 2">CBS 109695</strain>
    </source>
</reference>
<dbReference type="AlphaFoldDB" id="A0A166GGQ0"/>
<protein>
    <submittedName>
        <fullName evidence="1">Uncharacterized protein</fullName>
    </submittedName>
</protein>
<dbReference type="Proteomes" id="UP000076532">
    <property type="component" value="Unassembled WGS sequence"/>
</dbReference>
<organism evidence="1 2">
    <name type="scientific">Athelia psychrophila</name>
    <dbReference type="NCBI Taxonomy" id="1759441"/>
    <lineage>
        <taxon>Eukaryota</taxon>
        <taxon>Fungi</taxon>
        <taxon>Dikarya</taxon>
        <taxon>Basidiomycota</taxon>
        <taxon>Agaricomycotina</taxon>
        <taxon>Agaricomycetes</taxon>
        <taxon>Agaricomycetidae</taxon>
        <taxon>Atheliales</taxon>
        <taxon>Atheliaceae</taxon>
        <taxon>Athelia</taxon>
    </lineage>
</organism>
<keyword evidence="2" id="KW-1185">Reference proteome</keyword>